<gene>
    <name evidence="1" type="ORF">ACFFX0_12135</name>
</gene>
<evidence type="ECO:0000313" key="2">
    <source>
        <dbReference type="Proteomes" id="UP001589575"/>
    </source>
</evidence>
<dbReference type="EMBL" id="JBHMFI010000001">
    <property type="protein sequence ID" value="MFB9071910.1"/>
    <property type="molecule type" value="Genomic_DNA"/>
</dbReference>
<name>A0ABV5FYZ7_9MICC</name>
<protein>
    <submittedName>
        <fullName evidence="1">Glutaredoxin family protein</fullName>
    </submittedName>
</protein>
<organism evidence="1 2">
    <name type="scientific">Citricoccus parietis</name>
    <dbReference type="NCBI Taxonomy" id="592307"/>
    <lineage>
        <taxon>Bacteria</taxon>
        <taxon>Bacillati</taxon>
        <taxon>Actinomycetota</taxon>
        <taxon>Actinomycetes</taxon>
        <taxon>Micrococcales</taxon>
        <taxon>Micrococcaceae</taxon>
        <taxon>Citricoccus</taxon>
    </lineage>
</organism>
<dbReference type="Proteomes" id="UP001589575">
    <property type="component" value="Unassembled WGS sequence"/>
</dbReference>
<comment type="caution">
    <text evidence="1">The sequence shown here is derived from an EMBL/GenBank/DDBJ whole genome shotgun (WGS) entry which is preliminary data.</text>
</comment>
<dbReference type="InterPro" id="IPR008554">
    <property type="entry name" value="Glutaredoxin-like"/>
</dbReference>
<sequence length="100" mass="11055">MEPMTDMQPPPAPRSTRSAVPAVELLVKDGCHLCADALAVVEEVCGRLGVDWQAVDIAGRPDLAERHAEEIPVLMVDGVQRDFWRIDPVRLERMLTAARP</sequence>
<dbReference type="Pfam" id="PF05768">
    <property type="entry name" value="Glrx-like"/>
    <property type="match status" value="1"/>
</dbReference>
<dbReference type="SUPFAM" id="SSF52833">
    <property type="entry name" value="Thioredoxin-like"/>
    <property type="match status" value="1"/>
</dbReference>
<dbReference type="Gene3D" id="3.40.30.10">
    <property type="entry name" value="Glutaredoxin"/>
    <property type="match status" value="1"/>
</dbReference>
<evidence type="ECO:0000313" key="1">
    <source>
        <dbReference type="EMBL" id="MFB9071910.1"/>
    </source>
</evidence>
<dbReference type="InterPro" id="IPR036249">
    <property type="entry name" value="Thioredoxin-like_sf"/>
</dbReference>
<keyword evidence="2" id="KW-1185">Reference proteome</keyword>
<proteinExistence type="predicted"/>
<reference evidence="1 2" key="1">
    <citation type="submission" date="2024-09" db="EMBL/GenBank/DDBJ databases">
        <authorList>
            <person name="Sun Q."/>
            <person name="Mori K."/>
        </authorList>
    </citation>
    <scope>NUCLEOTIDE SEQUENCE [LARGE SCALE GENOMIC DNA]</scope>
    <source>
        <strain evidence="1 2">CCM 7609</strain>
    </source>
</reference>
<accession>A0ABV5FYZ7</accession>